<organism evidence="2 3">
    <name type="scientific">Devosia honganensis</name>
    <dbReference type="NCBI Taxonomy" id="1610527"/>
    <lineage>
        <taxon>Bacteria</taxon>
        <taxon>Pseudomonadati</taxon>
        <taxon>Pseudomonadota</taxon>
        <taxon>Alphaproteobacteria</taxon>
        <taxon>Hyphomicrobiales</taxon>
        <taxon>Devosiaceae</taxon>
        <taxon>Devosia</taxon>
    </lineage>
</organism>
<dbReference type="Gene3D" id="3.40.47.10">
    <property type="match status" value="1"/>
</dbReference>
<dbReference type="InterPro" id="IPR016039">
    <property type="entry name" value="Thiolase-like"/>
</dbReference>
<dbReference type="EMBL" id="JBHRYD010000001">
    <property type="protein sequence ID" value="MFC3703729.1"/>
    <property type="molecule type" value="Genomic_DNA"/>
</dbReference>
<feature type="domain" description="Thiolase C-terminal" evidence="1">
    <location>
        <begin position="264"/>
        <end position="376"/>
    </location>
</feature>
<dbReference type="CDD" id="cd00829">
    <property type="entry name" value="SCP-x_thiolase"/>
    <property type="match status" value="1"/>
</dbReference>
<dbReference type="PIRSF" id="PIRSF000429">
    <property type="entry name" value="Ac-CoA_Ac_transf"/>
    <property type="match status" value="1"/>
</dbReference>
<sequence length="386" mass="41707">MIGSRRKAAIIGIGETDYVGDWKKVRAGERVTDAYGYGARAFKAALADAGIARDRIDGVIVGQSTAYERMCETVGLNVRWGGRQDAGLAVIEACMAIETGAANVVALIYGNDQRSASTQYGGTQAMGGDLFLSYVYHTPWGLTSQGALYALMMNSYSAQTGFDRADLGYIGVAQRQFASLNEQAIMRKVITHDDYLASPYICEPLRLLDYCLVNDGGVALILAEAGLARALSNRPVYVEALGRYDLNRGATSLEPRFDDFYHPAHAVVREQVFGDAGLDLADIDSFQVYDSFSAHVPLALEGYGYCAVGDVGRFLREDGIGPGGVLPTNTSGGHLSESYMQGWNHQVEAIRQLRGTCGARQVEDCRRVHYSADIAGKAISIIYGTD</sequence>
<dbReference type="RefSeq" id="WP_380094742.1">
    <property type="nucleotide sequence ID" value="NZ_JBHRYD010000001.1"/>
</dbReference>
<dbReference type="SUPFAM" id="SSF53901">
    <property type="entry name" value="Thiolase-like"/>
    <property type="match status" value="2"/>
</dbReference>
<keyword evidence="2" id="KW-0012">Acyltransferase</keyword>
<comment type="caution">
    <text evidence="2">The sequence shown here is derived from an EMBL/GenBank/DDBJ whole genome shotgun (WGS) entry which is preliminary data.</text>
</comment>
<dbReference type="Proteomes" id="UP001595613">
    <property type="component" value="Unassembled WGS sequence"/>
</dbReference>
<evidence type="ECO:0000313" key="2">
    <source>
        <dbReference type="EMBL" id="MFC3703729.1"/>
    </source>
</evidence>
<keyword evidence="3" id="KW-1185">Reference proteome</keyword>
<gene>
    <name evidence="2" type="ORF">ACFOOL_03025</name>
</gene>
<dbReference type="InterPro" id="IPR002155">
    <property type="entry name" value="Thiolase"/>
</dbReference>
<name>A0ABV7WZJ9_9HYPH</name>
<evidence type="ECO:0000259" key="1">
    <source>
        <dbReference type="Pfam" id="PF22691"/>
    </source>
</evidence>
<protein>
    <submittedName>
        <fullName evidence="2">Thiolase family protein</fullName>
        <ecNumber evidence="2">2.3.1.-</ecNumber>
    </submittedName>
</protein>
<evidence type="ECO:0000313" key="3">
    <source>
        <dbReference type="Proteomes" id="UP001595613"/>
    </source>
</evidence>
<dbReference type="InterPro" id="IPR055140">
    <property type="entry name" value="Thiolase_C_2"/>
</dbReference>
<dbReference type="Pfam" id="PF22691">
    <property type="entry name" value="Thiolase_C_1"/>
    <property type="match status" value="1"/>
</dbReference>
<dbReference type="GO" id="GO:0016746">
    <property type="term" value="F:acyltransferase activity"/>
    <property type="evidence" value="ECO:0007669"/>
    <property type="project" value="UniProtKB-KW"/>
</dbReference>
<reference evidence="3" key="1">
    <citation type="journal article" date="2019" name="Int. J. Syst. Evol. Microbiol.">
        <title>The Global Catalogue of Microorganisms (GCM) 10K type strain sequencing project: providing services to taxonomists for standard genome sequencing and annotation.</title>
        <authorList>
            <consortium name="The Broad Institute Genomics Platform"/>
            <consortium name="The Broad Institute Genome Sequencing Center for Infectious Disease"/>
            <person name="Wu L."/>
            <person name="Ma J."/>
        </authorList>
    </citation>
    <scope>NUCLEOTIDE SEQUENCE [LARGE SCALE GENOMIC DNA]</scope>
    <source>
        <strain evidence="3">KCTC 42281</strain>
    </source>
</reference>
<accession>A0ABV7WZJ9</accession>
<dbReference type="EC" id="2.3.1.-" evidence="2"/>
<dbReference type="PANTHER" id="PTHR42870">
    <property type="entry name" value="ACETYL-COA C-ACETYLTRANSFERASE"/>
    <property type="match status" value="1"/>
</dbReference>
<keyword evidence="2" id="KW-0808">Transferase</keyword>
<dbReference type="PANTHER" id="PTHR42870:SF1">
    <property type="entry name" value="NON-SPECIFIC LIPID-TRANSFER PROTEIN-LIKE 2"/>
    <property type="match status" value="1"/>
</dbReference>
<proteinExistence type="predicted"/>